<dbReference type="PANTHER" id="PTHR43173:SF12">
    <property type="entry name" value="PROTEIN KINASE SUPERFAMILY PROTEIN"/>
    <property type="match status" value="1"/>
</dbReference>
<dbReference type="EMBL" id="NCVQ01000006">
    <property type="protein sequence ID" value="PWZ21276.1"/>
    <property type="molecule type" value="Genomic_DNA"/>
</dbReference>
<comment type="caution">
    <text evidence="2">The sequence shown here is derived from an EMBL/GenBank/DDBJ whole genome shotgun (WGS) entry which is preliminary data.</text>
</comment>
<accession>A0A3L6EJW1</accession>
<protein>
    <submittedName>
        <fullName evidence="2">Putative aarF domain-containing protein kinase</fullName>
    </submittedName>
</protein>
<organism evidence="2">
    <name type="scientific">Zea mays</name>
    <name type="common">Maize</name>
    <dbReference type="NCBI Taxonomy" id="4577"/>
    <lineage>
        <taxon>Eukaryota</taxon>
        <taxon>Viridiplantae</taxon>
        <taxon>Streptophyta</taxon>
        <taxon>Embryophyta</taxon>
        <taxon>Tracheophyta</taxon>
        <taxon>Spermatophyta</taxon>
        <taxon>Magnoliopsida</taxon>
        <taxon>Liliopsida</taxon>
        <taxon>Poales</taxon>
        <taxon>Poaceae</taxon>
        <taxon>PACMAD clade</taxon>
        <taxon>Panicoideae</taxon>
        <taxon>Andropogonodae</taxon>
        <taxon>Andropogoneae</taxon>
        <taxon>Tripsacinae</taxon>
        <taxon>Zea</taxon>
    </lineage>
</organism>
<feature type="domain" description="ABC1 atypical kinase-like" evidence="1">
    <location>
        <begin position="22"/>
        <end position="71"/>
    </location>
</feature>
<sequence>MLASEFPLLLNSRSSLPRLVTLCDQAPSTPFDVVRNVVEKQLGKNFDDMFEFIDVEPVGSASIAQIWEGRGFEKEKSDGDTWCRVHIKTQSACHLRRMWVRACWDQCLHPRENNEWIGRQDSGLHSSALKVGMKHPGYNASDSDSDANDDANQ</sequence>
<dbReference type="InterPro" id="IPR051130">
    <property type="entry name" value="Mito_struct-func_regulator"/>
</dbReference>
<evidence type="ECO:0000313" key="2">
    <source>
        <dbReference type="EMBL" id="PWZ21276.1"/>
    </source>
</evidence>
<dbReference type="AlphaFoldDB" id="A0A3L6EJW1"/>
<proteinExistence type="predicted"/>
<dbReference type="Pfam" id="PF03109">
    <property type="entry name" value="ABC1"/>
    <property type="match status" value="1"/>
</dbReference>
<dbReference type="ExpressionAtlas" id="A0A3L6EJW1">
    <property type="expression patterns" value="baseline and differential"/>
</dbReference>
<evidence type="ECO:0000259" key="1">
    <source>
        <dbReference type="Pfam" id="PF03109"/>
    </source>
</evidence>
<dbReference type="InterPro" id="IPR004147">
    <property type="entry name" value="ABC1_dom"/>
</dbReference>
<name>A0A3L6EJW1_MAIZE</name>
<dbReference type="GO" id="GO:0016301">
    <property type="term" value="F:kinase activity"/>
    <property type="evidence" value="ECO:0007669"/>
    <property type="project" value="UniProtKB-KW"/>
</dbReference>
<keyword evidence="2" id="KW-0418">Kinase</keyword>
<dbReference type="PANTHER" id="PTHR43173">
    <property type="entry name" value="ABC1 FAMILY PROTEIN"/>
    <property type="match status" value="1"/>
</dbReference>
<gene>
    <name evidence="2" type="primary">At5g05200_1</name>
    <name evidence="2" type="ORF">Zm00014a_019608</name>
</gene>
<dbReference type="Proteomes" id="UP000251960">
    <property type="component" value="Chromosome 5"/>
</dbReference>
<keyword evidence="2" id="KW-0808">Transferase</keyword>
<reference evidence="2" key="1">
    <citation type="journal article" date="2018" name="Nat. Genet.">
        <title>Extensive intraspecific gene order and gene structural variations between Mo17 and other maize genomes.</title>
        <authorList>
            <person name="Sun S."/>
            <person name="Zhou Y."/>
            <person name="Chen J."/>
            <person name="Shi J."/>
            <person name="Zhao H."/>
            <person name="Zhao H."/>
            <person name="Song W."/>
            <person name="Zhang M."/>
            <person name="Cui Y."/>
            <person name="Dong X."/>
            <person name="Liu H."/>
            <person name="Ma X."/>
            <person name="Jiao Y."/>
            <person name="Wang B."/>
            <person name="Wei X."/>
            <person name="Stein J.C."/>
            <person name="Glaubitz J.C."/>
            <person name="Lu F."/>
            <person name="Yu G."/>
            <person name="Liang C."/>
            <person name="Fengler K."/>
            <person name="Li B."/>
            <person name="Rafalski A."/>
            <person name="Schnable P.S."/>
            <person name="Ware D.H."/>
            <person name="Buckler E.S."/>
            <person name="Lai J."/>
        </authorList>
    </citation>
    <scope>NUCLEOTIDE SEQUENCE [LARGE SCALE GENOMIC DNA]</scope>
    <source>
        <tissue evidence="2">Seedling</tissue>
    </source>
</reference>